<feature type="domain" description="PilZ" evidence="1">
    <location>
        <begin position="30"/>
        <end position="96"/>
    </location>
</feature>
<dbReference type="Proteomes" id="UP000199339">
    <property type="component" value="Unassembled WGS sequence"/>
</dbReference>
<proteinExistence type="predicted"/>
<reference evidence="3" key="1">
    <citation type="submission" date="2016-10" db="EMBL/GenBank/DDBJ databases">
        <authorList>
            <person name="Varghese N."/>
            <person name="Submissions S."/>
        </authorList>
    </citation>
    <scope>NUCLEOTIDE SEQUENCE [LARGE SCALE GENOMIC DNA]</scope>
    <source>
        <strain evidence="3">CGMCC 1.6775</strain>
    </source>
</reference>
<evidence type="ECO:0000313" key="2">
    <source>
        <dbReference type="EMBL" id="SFN28025.1"/>
    </source>
</evidence>
<dbReference type="AlphaFoldDB" id="A0A1I4XQA1"/>
<name>A0A1I4XQA1_9GAMM</name>
<dbReference type="EMBL" id="FOUR01000006">
    <property type="protein sequence ID" value="SFN28025.1"/>
    <property type="molecule type" value="Genomic_DNA"/>
</dbReference>
<accession>A0A1I4XQA1</accession>
<evidence type="ECO:0000259" key="1">
    <source>
        <dbReference type="Pfam" id="PF07238"/>
    </source>
</evidence>
<dbReference type="Pfam" id="PF07238">
    <property type="entry name" value="PilZ"/>
    <property type="match status" value="1"/>
</dbReference>
<dbReference type="OrthoDB" id="6078175at2"/>
<keyword evidence="3" id="KW-1185">Reference proteome</keyword>
<dbReference type="GO" id="GO:0035438">
    <property type="term" value="F:cyclic-di-GMP binding"/>
    <property type="evidence" value="ECO:0007669"/>
    <property type="project" value="InterPro"/>
</dbReference>
<dbReference type="InterPro" id="IPR009875">
    <property type="entry name" value="PilZ_domain"/>
</dbReference>
<protein>
    <submittedName>
        <fullName evidence="2">PilZ domain-containing protein</fullName>
    </submittedName>
</protein>
<organism evidence="2 3">
    <name type="scientific">Marinobacter pelagius</name>
    <dbReference type="NCBI Taxonomy" id="379482"/>
    <lineage>
        <taxon>Bacteria</taxon>
        <taxon>Pseudomonadati</taxon>
        <taxon>Pseudomonadota</taxon>
        <taxon>Gammaproteobacteria</taxon>
        <taxon>Pseudomonadales</taxon>
        <taxon>Marinobacteraceae</taxon>
        <taxon>Marinobacter</taxon>
    </lineage>
</organism>
<evidence type="ECO:0000313" key="3">
    <source>
        <dbReference type="Proteomes" id="UP000199339"/>
    </source>
</evidence>
<dbReference type="RefSeq" id="WP_092004501.1">
    <property type="nucleotide sequence ID" value="NZ_FOUR01000006.1"/>
</dbReference>
<sequence length="125" mass="14150">MTNDSADRRIKDRYPASCLKVRMQERGFFGRSRNVITVSCLDLNRYGMAVLCPRPMAPGARLFLDLQGKYISESRVGARVVDCQPFQTGYRVSVQFSYCLNKKGYSRAMDNALSRIEGFYNSLAG</sequence>
<gene>
    <name evidence="2" type="ORF">SAMN04487961_2687</name>
</gene>